<sequence>MRTHAFTVLELLLALLVLVVVMAMAFSTSVQGLQLNQSNEAISTAQNKARRVLEVLSQDLRTSAFAVITNAPFNSNTTGISFAQVAGGAGYTVSAISGSSFTLVSNSSTLSGEIPAGSRLLLIDGNGNVVVTRVGSAPVASGLNLYTVVTTCANLPISLTTQTLASVVSLLGYSYDAANRKLVYQAQGDAAPTDVAYDISEFRIDYVYRKRTGSTLSEERNPSGYLVNNQVRTYFTSGGSEYALRRVQFTLGVQVPLRGRTVERTYTGQVDMINALYYDAKVVSLCNP</sequence>
<gene>
    <name evidence="1" type="ORF">Mlute_02336</name>
</gene>
<comment type="caution">
    <text evidence="1">The sequence shown here is derived from an EMBL/GenBank/DDBJ whole genome shotgun (WGS) entry which is preliminary data.</text>
</comment>
<dbReference type="OrthoDB" id="25012at2"/>
<name>A0A399EGV5_9DEIN</name>
<evidence type="ECO:0000313" key="1">
    <source>
        <dbReference type="EMBL" id="RIH82966.1"/>
    </source>
</evidence>
<reference evidence="1 2" key="1">
    <citation type="submission" date="2018-08" db="EMBL/GenBank/DDBJ databases">
        <title>Meiothermus luteus KCTC 52599 genome sequencing project.</title>
        <authorList>
            <person name="Da Costa M.S."/>
            <person name="Albuquerque L."/>
            <person name="Raposo P."/>
            <person name="Froufe H.J.C."/>
            <person name="Barroso C.S."/>
            <person name="Egas C."/>
        </authorList>
    </citation>
    <scope>NUCLEOTIDE SEQUENCE [LARGE SCALE GENOMIC DNA]</scope>
    <source>
        <strain evidence="1 2">KCTC 52599</strain>
    </source>
</reference>
<evidence type="ECO:0000313" key="2">
    <source>
        <dbReference type="Proteomes" id="UP000265800"/>
    </source>
</evidence>
<keyword evidence="2" id="KW-1185">Reference proteome</keyword>
<dbReference type="RefSeq" id="WP_119360867.1">
    <property type="nucleotide sequence ID" value="NZ_QWKZ01000092.1"/>
</dbReference>
<evidence type="ECO:0008006" key="3">
    <source>
        <dbReference type="Google" id="ProtNLM"/>
    </source>
</evidence>
<organism evidence="1 2">
    <name type="scientific">Meiothermus luteus</name>
    <dbReference type="NCBI Taxonomy" id="2026184"/>
    <lineage>
        <taxon>Bacteria</taxon>
        <taxon>Thermotogati</taxon>
        <taxon>Deinococcota</taxon>
        <taxon>Deinococci</taxon>
        <taxon>Thermales</taxon>
        <taxon>Thermaceae</taxon>
        <taxon>Meiothermus</taxon>
    </lineage>
</organism>
<dbReference type="EMBL" id="QWKZ01000092">
    <property type="protein sequence ID" value="RIH82966.1"/>
    <property type="molecule type" value="Genomic_DNA"/>
</dbReference>
<accession>A0A399EGV5</accession>
<dbReference type="Proteomes" id="UP000265800">
    <property type="component" value="Unassembled WGS sequence"/>
</dbReference>
<dbReference type="AlphaFoldDB" id="A0A399EGV5"/>
<protein>
    <recommendedName>
        <fullName evidence="3">Prepilin-type N-terminal cleavage/methylation domain-containing protein</fullName>
    </recommendedName>
</protein>
<proteinExistence type="predicted"/>